<dbReference type="RefSeq" id="WP_040989988.1">
    <property type="nucleotide sequence ID" value="NZ_JTKH01000018.1"/>
</dbReference>
<proteinExistence type="predicted"/>
<protein>
    <submittedName>
        <fullName evidence="2">Uncharacterized protein</fullName>
    </submittedName>
</protein>
<dbReference type="Proteomes" id="UP000031672">
    <property type="component" value="Unassembled WGS sequence"/>
</dbReference>
<name>A0A0C2NWD1_9VIBR</name>
<comment type="caution">
    <text evidence="2">The sequence shown here is derived from an EMBL/GenBank/DDBJ whole genome shotgun (WGS) entry which is preliminary data.</text>
</comment>
<feature type="compositionally biased region" description="Low complexity" evidence="1">
    <location>
        <begin position="35"/>
        <end position="45"/>
    </location>
</feature>
<dbReference type="AlphaFoldDB" id="A0A0C2NWD1"/>
<dbReference type="OrthoDB" id="5906465at2"/>
<dbReference type="STRING" id="1461322.OJ16_10045"/>
<organism evidence="2 3">
    <name type="scientific">Vibrio renipiscarius</name>
    <dbReference type="NCBI Taxonomy" id="1461322"/>
    <lineage>
        <taxon>Bacteria</taxon>
        <taxon>Pseudomonadati</taxon>
        <taxon>Pseudomonadota</taxon>
        <taxon>Gammaproteobacteria</taxon>
        <taxon>Vibrionales</taxon>
        <taxon>Vibrionaceae</taxon>
        <taxon>Vibrio</taxon>
    </lineage>
</organism>
<accession>A0A0C2NCD6</accession>
<feature type="region of interest" description="Disordered" evidence="1">
    <location>
        <begin position="28"/>
        <end position="59"/>
    </location>
</feature>
<accession>A0A0C2NWD1</accession>
<evidence type="ECO:0000313" key="2">
    <source>
        <dbReference type="EMBL" id="KII78492.1"/>
    </source>
</evidence>
<evidence type="ECO:0000256" key="1">
    <source>
        <dbReference type="SAM" id="MobiDB-lite"/>
    </source>
</evidence>
<keyword evidence="3" id="KW-1185">Reference proteome</keyword>
<dbReference type="EMBL" id="JTKH01000018">
    <property type="protein sequence ID" value="KII78492.1"/>
    <property type="molecule type" value="Genomic_DNA"/>
</dbReference>
<gene>
    <name evidence="2" type="ORF">OJ16_10045</name>
</gene>
<sequence length="176" mass="18710">MTHLNDYVRALVISLGTAIVIGCGGGGGGDGGSSGSSTPQAAPSQTPAPTPEPEATPVVTAEPRLTVNDLNIAAENTLESVYDVDVDIDISALSTQKAFISICDNTAAEGDLTQLDFDKCLIKSSLDEGKGRFDLRVANHCDELIAVIWIMEKDRAPLSYTLSHNNQKQTYWVISE</sequence>
<reference evidence="2 3" key="1">
    <citation type="submission" date="2014-11" db="EMBL/GenBank/DDBJ databases">
        <title>Draft Genome Sequence of Vibrio piscirenalis strains CECT 8603T and CECT 8604, two marine Gammaproteobacterium isolated from cultured gilthead sea bream (Sparus aurata).</title>
        <authorList>
            <person name="Arahal D.R."/>
            <person name="Rodrigo-Torres L."/>
            <person name="Lucena T."/>
            <person name="Pujalte M.J."/>
        </authorList>
    </citation>
    <scope>NUCLEOTIDE SEQUENCE [LARGE SCALE GENOMIC DNA]</scope>
    <source>
        <strain evidence="2 3">DCR 1-4-2</strain>
    </source>
</reference>
<evidence type="ECO:0000313" key="3">
    <source>
        <dbReference type="Proteomes" id="UP000031672"/>
    </source>
</evidence>